<reference evidence="1" key="2">
    <citation type="journal article" date="2024" name="Plant">
        <title>Genomic evolution and insights into agronomic trait innovations of Sesamum species.</title>
        <authorList>
            <person name="Miao H."/>
            <person name="Wang L."/>
            <person name="Qu L."/>
            <person name="Liu H."/>
            <person name="Sun Y."/>
            <person name="Le M."/>
            <person name="Wang Q."/>
            <person name="Wei S."/>
            <person name="Zheng Y."/>
            <person name="Lin W."/>
            <person name="Duan Y."/>
            <person name="Cao H."/>
            <person name="Xiong S."/>
            <person name="Wang X."/>
            <person name="Wei L."/>
            <person name="Li C."/>
            <person name="Ma Q."/>
            <person name="Ju M."/>
            <person name="Zhao R."/>
            <person name="Li G."/>
            <person name="Mu C."/>
            <person name="Tian Q."/>
            <person name="Mei H."/>
            <person name="Zhang T."/>
            <person name="Gao T."/>
            <person name="Zhang H."/>
        </authorList>
    </citation>
    <scope>NUCLEOTIDE SEQUENCE</scope>
    <source>
        <strain evidence="1">KEN1</strain>
    </source>
</reference>
<sequence>MKGVCLGQGLFVKDVCLGQGLFVKDACLGQGLFVKTVCLDQGLFVKDACLGQGLFVKGACLGVTGCSLGKTAGCDLWRTCGRLGDVGRHAGVGTILEQGLLPIGNCKIVRIGTSLICGGMLSSKYEVIPRTLAHGDIRATVRRHTGREQETNV</sequence>
<dbReference type="AlphaFoldDB" id="A0AAW2TAE8"/>
<organism evidence="1">
    <name type="scientific">Sesamum latifolium</name>
    <dbReference type="NCBI Taxonomy" id="2727402"/>
    <lineage>
        <taxon>Eukaryota</taxon>
        <taxon>Viridiplantae</taxon>
        <taxon>Streptophyta</taxon>
        <taxon>Embryophyta</taxon>
        <taxon>Tracheophyta</taxon>
        <taxon>Spermatophyta</taxon>
        <taxon>Magnoliopsida</taxon>
        <taxon>eudicotyledons</taxon>
        <taxon>Gunneridae</taxon>
        <taxon>Pentapetalae</taxon>
        <taxon>asterids</taxon>
        <taxon>lamiids</taxon>
        <taxon>Lamiales</taxon>
        <taxon>Pedaliaceae</taxon>
        <taxon>Sesamum</taxon>
    </lineage>
</organism>
<accession>A0AAW2TAE8</accession>
<proteinExistence type="predicted"/>
<name>A0AAW2TAE8_9LAMI</name>
<dbReference type="EMBL" id="JACGWN010000015">
    <property type="protein sequence ID" value="KAL0401558.1"/>
    <property type="molecule type" value="Genomic_DNA"/>
</dbReference>
<gene>
    <name evidence="1" type="ORF">Slati_4185700</name>
</gene>
<comment type="caution">
    <text evidence="1">The sequence shown here is derived from an EMBL/GenBank/DDBJ whole genome shotgun (WGS) entry which is preliminary data.</text>
</comment>
<reference evidence="1" key="1">
    <citation type="submission" date="2020-06" db="EMBL/GenBank/DDBJ databases">
        <authorList>
            <person name="Li T."/>
            <person name="Hu X."/>
            <person name="Zhang T."/>
            <person name="Song X."/>
            <person name="Zhang H."/>
            <person name="Dai N."/>
            <person name="Sheng W."/>
            <person name="Hou X."/>
            <person name="Wei L."/>
        </authorList>
    </citation>
    <scope>NUCLEOTIDE SEQUENCE</scope>
    <source>
        <strain evidence="1">KEN1</strain>
        <tissue evidence="1">Leaf</tissue>
    </source>
</reference>
<evidence type="ECO:0000313" key="1">
    <source>
        <dbReference type="EMBL" id="KAL0401558.1"/>
    </source>
</evidence>
<protein>
    <submittedName>
        <fullName evidence="1">Uncharacterized protein</fullName>
    </submittedName>
</protein>